<sequence>MNEIINESKERFEKYCKDNTDFETKIESLINYYFLLIADQANILQDREFGNEIEEKKFKNDLKKFETLFPAASKNAFLKGYQLGLEFLRHPETVIPDELFTNPNFVQDIPFAIVNAAEFNIYELIRTDETQEFSVFAVRTYEGIKPLMEQIFSEIALYGAEMALEHEREEKGLQIEEGKRTFLTNVPIDRLFTITPSITANVVHAEKQCEIWNLNWNAKLTLDNPFVELAQVTIVYKERTNIQKDLQEGFLYEQILFGNMPLEEIQDRFEIRVKYSLLDNAPRNLGGFEIEALLTELLKKLQDETQVPFENMVLL</sequence>
<evidence type="ECO:0000313" key="1">
    <source>
        <dbReference type="EMBL" id="BAR87427.1"/>
    </source>
</evidence>
<reference evidence="1 2" key="1">
    <citation type="submission" date="2015-05" db="EMBL/GenBank/DDBJ databases">
        <title>Whole genome sequence of Bacillus thuringiensis serovar tolworthi Pasteur Institute Standard strain.</title>
        <authorList>
            <person name="Kanda K."/>
            <person name="Nakashima K."/>
            <person name="Nagano Y."/>
        </authorList>
    </citation>
    <scope>NUCLEOTIDE SEQUENCE [LARGE SCALE GENOMIC DNA]</scope>
    <source>
        <strain evidence="1 2">Pasteur Institute Standard strain</strain>
        <plasmid evidence="2">pKK2 DNA</plasmid>
    </source>
</reference>
<protein>
    <submittedName>
        <fullName evidence="1">PXO1-50</fullName>
    </submittedName>
</protein>
<gene>
    <name evidence="1" type="ORF">KNN_06694</name>
</gene>
<dbReference type="Proteomes" id="UP000055316">
    <property type="component" value="Plasmid pKK2"/>
</dbReference>
<accession>A0A9W4A8L5</accession>
<proteinExistence type="predicted"/>
<keyword evidence="1" id="KW-0614">Plasmid</keyword>
<name>A0A9W4A8L5_BACTO</name>
<organism evidence="1 2">
    <name type="scientific">Bacillus thuringiensis subsp. tolworthi</name>
    <dbReference type="NCBI Taxonomy" id="1442"/>
    <lineage>
        <taxon>Bacteria</taxon>
        <taxon>Bacillati</taxon>
        <taxon>Bacillota</taxon>
        <taxon>Bacilli</taxon>
        <taxon>Bacillales</taxon>
        <taxon>Bacillaceae</taxon>
        <taxon>Bacillus</taxon>
        <taxon>Bacillus cereus group</taxon>
    </lineage>
</organism>
<dbReference type="EMBL" id="AP014866">
    <property type="protein sequence ID" value="BAR87427.1"/>
    <property type="molecule type" value="Genomic_DNA"/>
</dbReference>
<dbReference type="RefSeq" id="WP_001002529.1">
    <property type="nucleotide sequence ID" value="NZ_AP014866.1"/>
</dbReference>
<evidence type="ECO:0000313" key="2">
    <source>
        <dbReference type="Proteomes" id="UP000055316"/>
    </source>
</evidence>
<dbReference type="AlphaFoldDB" id="A0A9W4A8L5"/>
<geneLocation type="plasmid" evidence="2">
    <name>pKK2 DNA</name>
</geneLocation>